<sequence>MKICPLTTSVGLNVRSPAELEAEIQRANVSLQANRHNSSNWIQECHTITSKLCSREFPAETLSLRRRVEQFPGLKERQQDRITVVTAATCSSAGRQNEPPPQLL</sequence>
<evidence type="ECO:0000313" key="2">
    <source>
        <dbReference type="Proteomes" id="UP001469553"/>
    </source>
</evidence>
<evidence type="ECO:0000313" key="1">
    <source>
        <dbReference type="EMBL" id="MEQ2304711.1"/>
    </source>
</evidence>
<name>A0ABV0ZGR7_9TELE</name>
<feature type="non-terminal residue" evidence="1">
    <location>
        <position position="104"/>
    </location>
</feature>
<dbReference type="EMBL" id="JAHRIP010059953">
    <property type="protein sequence ID" value="MEQ2304711.1"/>
    <property type="molecule type" value="Genomic_DNA"/>
</dbReference>
<reference evidence="1 2" key="1">
    <citation type="submission" date="2021-06" db="EMBL/GenBank/DDBJ databases">
        <authorList>
            <person name="Palmer J.M."/>
        </authorList>
    </citation>
    <scope>NUCLEOTIDE SEQUENCE [LARGE SCALE GENOMIC DNA]</scope>
    <source>
        <strain evidence="1 2">AS_MEX2019</strain>
        <tissue evidence="1">Muscle</tissue>
    </source>
</reference>
<accession>A0ABV0ZGR7</accession>
<dbReference type="Proteomes" id="UP001469553">
    <property type="component" value="Unassembled WGS sequence"/>
</dbReference>
<gene>
    <name evidence="1" type="ORF">AMECASPLE_030049</name>
</gene>
<protein>
    <submittedName>
        <fullName evidence="1">Uncharacterized protein</fullName>
    </submittedName>
</protein>
<organism evidence="1 2">
    <name type="scientific">Ameca splendens</name>
    <dbReference type="NCBI Taxonomy" id="208324"/>
    <lineage>
        <taxon>Eukaryota</taxon>
        <taxon>Metazoa</taxon>
        <taxon>Chordata</taxon>
        <taxon>Craniata</taxon>
        <taxon>Vertebrata</taxon>
        <taxon>Euteleostomi</taxon>
        <taxon>Actinopterygii</taxon>
        <taxon>Neopterygii</taxon>
        <taxon>Teleostei</taxon>
        <taxon>Neoteleostei</taxon>
        <taxon>Acanthomorphata</taxon>
        <taxon>Ovalentaria</taxon>
        <taxon>Atherinomorphae</taxon>
        <taxon>Cyprinodontiformes</taxon>
        <taxon>Goodeidae</taxon>
        <taxon>Ameca</taxon>
    </lineage>
</organism>
<comment type="caution">
    <text evidence="1">The sequence shown here is derived from an EMBL/GenBank/DDBJ whole genome shotgun (WGS) entry which is preliminary data.</text>
</comment>
<keyword evidence="2" id="KW-1185">Reference proteome</keyword>
<proteinExistence type="predicted"/>